<organism evidence="10 11">
    <name type="scientific">Sporosarcina koreensis</name>
    <dbReference type="NCBI Taxonomy" id="334735"/>
    <lineage>
        <taxon>Bacteria</taxon>
        <taxon>Bacillati</taxon>
        <taxon>Bacillota</taxon>
        <taxon>Bacilli</taxon>
        <taxon>Bacillales</taxon>
        <taxon>Caryophanaceae</taxon>
        <taxon>Sporosarcina</taxon>
    </lineage>
</organism>
<name>A0ABW0U0A4_9BACL</name>
<keyword evidence="3" id="KW-0813">Transport</keyword>
<dbReference type="PROSITE" id="PS51012">
    <property type="entry name" value="ABC_TM2"/>
    <property type="match status" value="1"/>
</dbReference>
<evidence type="ECO:0000256" key="7">
    <source>
        <dbReference type="ARBA" id="ARBA00023136"/>
    </source>
</evidence>
<keyword evidence="7 8" id="KW-0472">Membrane</keyword>
<proteinExistence type="inferred from homology"/>
<feature type="transmembrane region" description="Helical" evidence="8">
    <location>
        <begin position="20"/>
        <end position="39"/>
    </location>
</feature>
<protein>
    <submittedName>
        <fullName evidence="10">ABC transporter permease</fullName>
    </submittedName>
</protein>
<feature type="transmembrane region" description="Helical" evidence="8">
    <location>
        <begin position="282"/>
        <end position="303"/>
    </location>
</feature>
<evidence type="ECO:0000256" key="3">
    <source>
        <dbReference type="ARBA" id="ARBA00022448"/>
    </source>
</evidence>
<feature type="transmembrane region" description="Helical" evidence="8">
    <location>
        <begin position="200"/>
        <end position="222"/>
    </location>
</feature>
<keyword evidence="11" id="KW-1185">Reference proteome</keyword>
<dbReference type="PANTHER" id="PTHR30294">
    <property type="entry name" value="MEMBRANE COMPONENT OF ABC TRANSPORTER YHHJ-RELATED"/>
    <property type="match status" value="1"/>
</dbReference>
<evidence type="ECO:0000256" key="4">
    <source>
        <dbReference type="ARBA" id="ARBA00022475"/>
    </source>
</evidence>
<dbReference type="RefSeq" id="WP_381444366.1">
    <property type="nucleotide sequence ID" value="NZ_JBHSNP010000023.1"/>
</dbReference>
<keyword evidence="6 8" id="KW-1133">Transmembrane helix</keyword>
<dbReference type="Pfam" id="PF12698">
    <property type="entry name" value="ABC2_membrane_3"/>
    <property type="match status" value="1"/>
</dbReference>
<dbReference type="InterPro" id="IPR047817">
    <property type="entry name" value="ABC2_TM_bact-type"/>
</dbReference>
<dbReference type="EMBL" id="JBHSNP010000023">
    <property type="protein sequence ID" value="MFC5603600.1"/>
    <property type="molecule type" value="Genomic_DNA"/>
</dbReference>
<feature type="transmembrane region" description="Helical" evidence="8">
    <location>
        <begin position="315"/>
        <end position="333"/>
    </location>
</feature>
<evidence type="ECO:0000256" key="1">
    <source>
        <dbReference type="ARBA" id="ARBA00004651"/>
    </source>
</evidence>
<keyword evidence="4" id="KW-1003">Cell membrane</keyword>
<gene>
    <name evidence="10" type="ORF">ACFPTP_10260</name>
</gene>
<keyword evidence="5 8" id="KW-0812">Transmembrane</keyword>
<evidence type="ECO:0000313" key="10">
    <source>
        <dbReference type="EMBL" id="MFC5603600.1"/>
    </source>
</evidence>
<evidence type="ECO:0000256" key="5">
    <source>
        <dbReference type="ARBA" id="ARBA00022692"/>
    </source>
</evidence>
<evidence type="ECO:0000256" key="2">
    <source>
        <dbReference type="ARBA" id="ARBA00007783"/>
    </source>
</evidence>
<dbReference type="InterPro" id="IPR013525">
    <property type="entry name" value="ABC2_TM"/>
</dbReference>
<comment type="subcellular location">
    <subcellularLocation>
        <location evidence="1">Cell membrane</location>
        <topology evidence="1">Multi-pass membrane protein</topology>
    </subcellularLocation>
</comment>
<accession>A0ABW0U0A4</accession>
<evidence type="ECO:0000259" key="9">
    <source>
        <dbReference type="PROSITE" id="PS51012"/>
    </source>
</evidence>
<comment type="caution">
    <text evidence="10">The sequence shown here is derived from an EMBL/GenBank/DDBJ whole genome shotgun (WGS) entry which is preliminary data.</text>
</comment>
<feature type="transmembrane region" description="Helical" evidence="8">
    <location>
        <begin position="243"/>
        <end position="270"/>
    </location>
</feature>
<dbReference type="Proteomes" id="UP001596071">
    <property type="component" value="Unassembled WGS sequence"/>
</dbReference>
<feature type="transmembrane region" description="Helical" evidence="8">
    <location>
        <begin position="365"/>
        <end position="387"/>
    </location>
</feature>
<evidence type="ECO:0000313" key="11">
    <source>
        <dbReference type="Proteomes" id="UP001596071"/>
    </source>
</evidence>
<dbReference type="InterPro" id="IPR051449">
    <property type="entry name" value="ABC-2_transporter_component"/>
</dbReference>
<dbReference type="PANTHER" id="PTHR30294:SF48">
    <property type="entry name" value="LINEARMYCIN RESISTANCE PERMEASE PROTEIN LNRM"/>
    <property type="match status" value="1"/>
</dbReference>
<reference evidence="11" key="1">
    <citation type="journal article" date="2019" name="Int. J. Syst. Evol. Microbiol.">
        <title>The Global Catalogue of Microorganisms (GCM) 10K type strain sequencing project: providing services to taxonomists for standard genome sequencing and annotation.</title>
        <authorList>
            <consortium name="The Broad Institute Genomics Platform"/>
            <consortium name="The Broad Institute Genome Sequencing Center for Infectious Disease"/>
            <person name="Wu L."/>
            <person name="Ma J."/>
        </authorList>
    </citation>
    <scope>NUCLEOTIDE SEQUENCE [LARGE SCALE GENOMIC DNA]</scope>
    <source>
        <strain evidence="11">KACC 11299</strain>
    </source>
</reference>
<evidence type="ECO:0000256" key="6">
    <source>
        <dbReference type="ARBA" id="ARBA00022989"/>
    </source>
</evidence>
<comment type="similarity">
    <text evidence="2">Belongs to the ABC-2 integral membrane protein family.</text>
</comment>
<evidence type="ECO:0000256" key="8">
    <source>
        <dbReference type="SAM" id="Phobius"/>
    </source>
</evidence>
<sequence length="392" mass="42116">MKSLLIAGKDVRILLKDRRAMLMLIGMPIILTAILGSALKGVMGGGGMPETVLGVYAAGSSALTANILHSLEDEALAITVERADSEKQLHEWMENGQVDVGVHIPSNWGDVPEAAIILPVAGHESEATIIRQIFDTYAETANAIAVSTELLMTRAASSSEVNMQAFHAGLADSLQSVVNEPRNYVAVETVGKQPVSAMQYYAAAMAAMFLLFNAMTGGKSFHRERQMETMARLVMTPTPLRSILVGKFIGTFLFAFFQFTIFMAVTHYLLKVDWGANSLQTFFIAICYCIAVSGLSMVMAVFTSDEKMADVVGSMGVQILALLGGSMLPLSVFPEALRKIALLTPNSWALTGFTSIMSGTAWSALWLPAGTLLLIGGIAIIIGSIRLRHHVV</sequence>
<feature type="domain" description="ABC transmembrane type-2" evidence="9">
    <location>
        <begin position="167"/>
        <end position="390"/>
    </location>
</feature>